<dbReference type="InterPro" id="IPR046341">
    <property type="entry name" value="SET_dom_sf"/>
</dbReference>
<feature type="non-terminal residue" evidence="5">
    <location>
        <position position="1"/>
    </location>
</feature>
<dbReference type="OrthoDB" id="441812at2759"/>
<dbReference type="SUPFAM" id="SSF82199">
    <property type="entry name" value="SET domain"/>
    <property type="match status" value="1"/>
</dbReference>
<dbReference type="InterPro" id="IPR050600">
    <property type="entry name" value="SETD3_SETD6_MTase"/>
</dbReference>
<dbReference type="GO" id="GO:0032259">
    <property type="term" value="P:methylation"/>
    <property type="evidence" value="ECO:0007669"/>
    <property type="project" value="UniProtKB-KW"/>
</dbReference>
<dbReference type="Pfam" id="PF09273">
    <property type="entry name" value="Rubis-subs-bind"/>
    <property type="match status" value="1"/>
</dbReference>
<keyword evidence="2" id="KW-0808">Transferase</keyword>
<gene>
    <name evidence="5" type="ORF">CHLNCDRAFT_8187</name>
</gene>
<organism evidence="6">
    <name type="scientific">Chlorella variabilis</name>
    <name type="common">Green alga</name>
    <dbReference type="NCBI Taxonomy" id="554065"/>
    <lineage>
        <taxon>Eukaryota</taxon>
        <taxon>Viridiplantae</taxon>
        <taxon>Chlorophyta</taxon>
        <taxon>core chlorophytes</taxon>
        <taxon>Trebouxiophyceae</taxon>
        <taxon>Chlorellales</taxon>
        <taxon>Chlorellaceae</taxon>
        <taxon>Chlorella clade</taxon>
        <taxon>Chlorella</taxon>
    </lineage>
</organism>
<dbReference type="eggNOG" id="KOG1337">
    <property type="taxonomic scope" value="Eukaryota"/>
</dbReference>
<dbReference type="CDD" id="cd19179">
    <property type="entry name" value="SET_RBCMT"/>
    <property type="match status" value="1"/>
</dbReference>
<keyword evidence="3" id="KW-0949">S-adenosyl-L-methionine</keyword>
<dbReference type="EMBL" id="GL433841">
    <property type="protein sequence ID" value="EFN56770.1"/>
    <property type="molecule type" value="Genomic_DNA"/>
</dbReference>
<evidence type="ECO:0000256" key="1">
    <source>
        <dbReference type="ARBA" id="ARBA00022603"/>
    </source>
</evidence>
<dbReference type="AlphaFoldDB" id="E1ZC93"/>
<dbReference type="Proteomes" id="UP000008141">
    <property type="component" value="Unassembled WGS sequence"/>
</dbReference>
<dbReference type="RefSeq" id="XP_005848872.1">
    <property type="nucleotide sequence ID" value="XM_005848810.1"/>
</dbReference>
<sequence length="398" mass="43565">LVCSKAVNKGEQLFAVPEAAWITADTAQQSQIGSHLTGLESWLAIALFLLHERAMGNASRWAPYIALLPADSGSPVQWEEADLAELQGSQVLGTVQGYRAYFQQRFDQLQAEVFGPNSQAFDPIVFNFDAFLWAACTVRARAHPPLDGGNIALVPLADMVRSQPSWPPDSAGWQLKQTGGLFGAGSTQALVMEASGSMAAGDAIAMDFGPQKSDGQLLVDHGVIDPLVNQPSYALTLELSKEDRNYDDKADILELNELAESTEHILRADRAPDAGLLPVLRLLNLSGTDAFLLESIFRNEVWEHMQLPVSEDNERGCYQQLIDGCTAALAAYPTSIDEDLALMASGSLQPGSRRQSAVRVRLGEKEALDATLRYFEGRISRLENMEYYAERRLKRLGL</sequence>
<dbReference type="PANTHER" id="PTHR13271:SF113">
    <property type="entry name" value="[FRUCTOSE-BISPHOSPHATE ALDOLASE]-LYSINE N-METHYLTRANSFERASE, CHLOROPLASTIC"/>
    <property type="match status" value="1"/>
</dbReference>
<dbReference type="InParanoid" id="E1ZC93"/>
<feature type="domain" description="Rubisco LSMT substrate-binding" evidence="4">
    <location>
        <begin position="241"/>
        <end position="368"/>
    </location>
</feature>
<dbReference type="PANTHER" id="PTHR13271">
    <property type="entry name" value="UNCHARACTERIZED PUTATIVE METHYLTRANSFERASE"/>
    <property type="match status" value="1"/>
</dbReference>
<accession>E1ZC93</accession>
<dbReference type="OMA" id="QHIDGIF"/>
<evidence type="ECO:0000313" key="5">
    <source>
        <dbReference type="EMBL" id="EFN56770.1"/>
    </source>
</evidence>
<dbReference type="GeneID" id="17356311"/>
<protein>
    <recommendedName>
        <fullName evidence="4">Rubisco LSMT substrate-binding domain-containing protein</fullName>
    </recommendedName>
</protein>
<keyword evidence="6" id="KW-1185">Reference proteome</keyword>
<feature type="non-terminal residue" evidence="5">
    <location>
        <position position="398"/>
    </location>
</feature>
<keyword evidence="1" id="KW-0489">Methyltransferase</keyword>
<dbReference type="InterPro" id="IPR015353">
    <property type="entry name" value="Rubisco_LSMT_subst-bd"/>
</dbReference>
<dbReference type="InterPro" id="IPR044431">
    <property type="entry name" value="SET_RBCMT"/>
</dbReference>
<proteinExistence type="predicted"/>
<reference evidence="5 6" key="1">
    <citation type="journal article" date="2010" name="Plant Cell">
        <title>The Chlorella variabilis NC64A genome reveals adaptation to photosymbiosis, coevolution with viruses, and cryptic sex.</title>
        <authorList>
            <person name="Blanc G."/>
            <person name="Duncan G."/>
            <person name="Agarkova I."/>
            <person name="Borodovsky M."/>
            <person name="Gurnon J."/>
            <person name="Kuo A."/>
            <person name="Lindquist E."/>
            <person name="Lucas S."/>
            <person name="Pangilinan J."/>
            <person name="Polle J."/>
            <person name="Salamov A."/>
            <person name="Terry A."/>
            <person name="Yamada T."/>
            <person name="Dunigan D.D."/>
            <person name="Grigoriev I.V."/>
            <person name="Claverie J.M."/>
            <person name="Van Etten J.L."/>
        </authorList>
    </citation>
    <scope>NUCLEOTIDE SEQUENCE [LARGE SCALE GENOMIC DNA]</scope>
    <source>
        <strain evidence="5 6">NC64A</strain>
    </source>
</reference>
<dbReference type="Gene3D" id="3.90.1410.10">
    <property type="entry name" value="set domain protein methyltransferase, domain 1"/>
    <property type="match status" value="1"/>
</dbReference>
<dbReference type="GO" id="GO:0016279">
    <property type="term" value="F:protein-lysine N-methyltransferase activity"/>
    <property type="evidence" value="ECO:0007669"/>
    <property type="project" value="InterPro"/>
</dbReference>
<dbReference type="FunCoup" id="E1ZC93">
    <property type="interactions" value="1303"/>
</dbReference>
<dbReference type="InterPro" id="IPR036464">
    <property type="entry name" value="Rubisco_LSMT_subst-bd_sf"/>
</dbReference>
<evidence type="ECO:0000256" key="2">
    <source>
        <dbReference type="ARBA" id="ARBA00022679"/>
    </source>
</evidence>
<dbReference type="SUPFAM" id="SSF81822">
    <property type="entry name" value="RuBisCo LSMT C-terminal, substrate-binding domain"/>
    <property type="match status" value="1"/>
</dbReference>
<dbReference type="KEGG" id="cvr:CHLNCDRAFT_8187"/>
<name>E1ZC93_CHLVA</name>
<dbReference type="Gene3D" id="3.90.1420.10">
    <property type="entry name" value="Rubisco LSMT, substrate-binding domain"/>
    <property type="match status" value="1"/>
</dbReference>
<evidence type="ECO:0000259" key="4">
    <source>
        <dbReference type="Pfam" id="PF09273"/>
    </source>
</evidence>
<evidence type="ECO:0000313" key="6">
    <source>
        <dbReference type="Proteomes" id="UP000008141"/>
    </source>
</evidence>
<evidence type="ECO:0000256" key="3">
    <source>
        <dbReference type="ARBA" id="ARBA00022691"/>
    </source>
</evidence>